<keyword evidence="3 7" id="KW-0732">Signal</keyword>
<organism evidence="9 10">
    <name type="scientific">Ditylenchus destructor</name>
    <dbReference type="NCBI Taxonomy" id="166010"/>
    <lineage>
        <taxon>Eukaryota</taxon>
        <taxon>Metazoa</taxon>
        <taxon>Ecdysozoa</taxon>
        <taxon>Nematoda</taxon>
        <taxon>Chromadorea</taxon>
        <taxon>Rhabditida</taxon>
        <taxon>Tylenchina</taxon>
        <taxon>Tylenchomorpha</taxon>
        <taxon>Sphaerularioidea</taxon>
        <taxon>Anguinidae</taxon>
        <taxon>Anguininae</taxon>
        <taxon>Ditylenchus</taxon>
    </lineage>
</organism>
<evidence type="ECO:0000256" key="6">
    <source>
        <dbReference type="ARBA" id="ARBA00040775"/>
    </source>
</evidence>
<evidence type="ECO:0000313" key="10">
    <source>
        <dbReference type="Proteomes" id="UP001201812"/>
    </source>
</evidence>
<dbReference type="GO" id="GO:0005788">
    <property type="term" value="C:endoplasmic reticulum lumen"/>
    <property type="evidence" value="ECO:0007669"/>
    <property type="project" value="UniProtKB-SubCell"/>
</dbReference>
<accession>A0AAD4MXG5</accession>
<evidence type="ECO:0000256" key="2">
    <source>
        <dbReference type="ARBA" id="ARBA00005742"/>
    </source>
</evidence>
<comment type="subcellular location">
    <subcellularLocation>
        <location evidence="1">Endoplasmic reticulum lumen</location>
    </subcellularLocation>
</comment>
<evidence type="ECO:0000256" key="5">
    <source>
        <dbReference type="ARBA" id="ARBA00022933"/>
    </source>
</evidence>
<dbReference type="InterPro" id="IPR014912">
    <property type="entry name" value="Sep15_SelM_dom"/>
</dbReference>
<proteinExistence type="inferred from homology"/>
<keyword evidence="5" id="KW-0712">Selenocysteine</keyword>
<dbReference type="PANTHER" id="PTHR13077:SF6">
    <property type="entry name" value="SELENOPROTEIN F"/>
    <property type="match status" value="1"/>
</dbReference>
<feature type="chain" id="PRO_5041906700" description="Selenoprotein F" evidence="7">
    <location>
        <begin position="21"/>
        <end position="162"/>
    </location>
</feature>
<keyword evidence="4" id="KW-0256">Endoplasmic reticulum</keyword>
<evidence type="ECO:0000256" key="1">
    <source>
        <dbReference type="ARBA" id="ARBA00004319"/>
    </source>
</evidence>
<comment type="similarity">
    <text evidence="2">Belongs to the selenoprotein M/F family.</text>
</comment>
<dbReference type="EMBL" id="JAKKPZ010000048">
    <property type="protein sequence ID" value="KAI1706409.1"/>
    <property type="molecule type" value="Genomic_DNA"/>
</dbReference>
<evidence type="ECO:0000259" key="8">
    <source>
        <dbReference type="Pfam" id="PF08806"/>
    </source>
</evidence>
<evidence type="ECO:0000256" key="7">
    <source>
        <dbReference type="SAM" id="SignalP"/>
    </source>
</evidence>
<evidence type="ECO:0000256" key="4">
    <source>
        <dbReference type="ARBA" id="ARBA00022824"/>
    </source>
</evidence>
<gene>
    <name evidence="9" type="ORF">DdX_13069</name>
</gene>
<dbReference type="PANTHER" id="PTHR13077">
    <property type="entry name" value="SELENOPROTEIN F"/>
    <property type="match status" value="1"/>
</dbReference>
<comment type="caution">
    <text evidence="9">The sequence shown here is derived from an EMBL/GenBank/DDBJ whole genome shotgun (WGS) entry which is preliminary data.</text>
</comment>
<name>A0AAD4MXG5_9BILA</name>
<dbReference type="Proteomes" id="UP001201812">
    <property type="component" value="Unassembled WGS sequence"/>
</dbReference>
<dbReference type="AlphaFoldDB" id="A0AAD4MXG5"/>
<dbReference type="InterPro" id="IPR038219">
    <property type="entry name" value="Sep15/SelM_sf"/>
</dbReference>
<dbReference type="InterPro" id="IPR039992">
    <property type="entry name" value="Sep15_SelM"/>
</dbReference>
<dbReference type="GO" id="GO:0016491">
    <property type="term" value="F:oxidoreductase activity"/>
    <property type="evidence" value="ECO:0007669"/>
    <property type="project" value="TreeGrafter"/>
</dbReference>
<dbReference type="InterPro" id="IPR036249">
    <property type="entry name" value="Thioredoxin-like_sf"/>
</dbReference>
<dbReference type="Pfam" id="PF08806">
    <property type="entry name" value="Sep15_SelM"/>
    <property type="match status" value="1"/>
</dbReference>
<evidence type="ECO:0000256" key="3">
    <source>
        <dbReference type="ARBA" id="ARBA00022729"/>
    </source>
</evidence>
<reference evidence="9" key="1">
    <citation type="submission" date="2022-01" db="EMBL/GenBank/DDBJ databases">
        <title>Genome Sequence Resource for Two Populations of Ditylenchus destructor, the Migratory Endoparasitic Phytonematode.</title>
        <authorList>
            <person name="Zhang H."/>
            <person name="Lin R."/>
            <person name="Xie B."/>
        </authorList>
    </citation>
    <scope>NUCLEOTIDE SEQUENCE</scope>
    <source>
        <strain evidence="9">BazhouSP</strain>
    </source>
</reference>
<evidence type="ECO:0000313" key="9">
    <source>
        <dbReference type="EMBL" id="KAI1706409.1"/>
    </source>
</evidence>
<sequence length="162" mass="18847">MHSGDLFFLFVMILFPLLHASVSSDAQYVTEDPLSEEECREIGFTPNLKCNTCNLLPKFNLEEIITDCQRCCAKEAKEEEHERYPFAEMEICECNLHRFPQITAFVRGDMKDQWGNKLRIRHVRGTLPTIALKGEDGQTQKSLNVEKWDTDTLTEFLNDWLE</sequence>
<dbReference type="Gene3D" id="3.40.30.50">
    <property type="entry name" value="Sep15/SelM thioredoxin-like domain, active-site redox motif"/>
    <property type="match status" value="1"/>
</dbReference>
<feature type="domain" description="Selenoprotein F/M" evidence="8">
    <location>
        <begin position="89"/>
        <end position="159"/>
    </location>
</feature>
<keyword evidence="10" id="KW-1185">Reference proteome</keyword>
<dbReference type="SUPFAM" id="SSF52833">
    <property type="entry name" value="Thioredoxin-like"/>
    <property type="match status" value="1"/>
</dbReference>
<feature type="signal peptide" evidence="7">
    <location>
        <begin position="1"/>
        <end position="20"/>
    </location>
</feature>
<protein>
    <recommendedName>
        <fullName evidence="6">Selenoprotein F</fullName>
    </recommendedName>
</protein>